<feature type="region of interest" description="Disordered" evidence="1">
    <location>
        <begin position="26"/>
        <end position="77"/>
    </location>
</feature>
<dbReference type="EMBL" id="JMCB01000014">
    <property type="protein sequence ID" value="KFE64390.1"/>
    <property type="molecule type" value="Genomic_DNA"/>
</dbReference>
<name>A0A085W9M7_9BACT</name>
<organism evidence="3 4">
    <name type="scientific">Hyalangium minutum</name>
    <dbReference type="NCBI Taxonomy" id="394096"/>
    <lineage>
        <taxon>Bacteria</taxon>
        <taxon>Pseudomonadati</taxon>
        <taxon>Myxococcota</taxon>
        <taxon>Myxococcia</taxon>
        <taxon>Myxococcales</taxon>
        <taxon>Cystobacterineae</taxon>
        <taxon>Archangiaceae</taxon>
        <taxon>Hyalangium</taxon>
    </lineage>
</organism>
<dbReference type="AlphaFoldDB" id="A0A085W9M7"/>
<dbReference type="RefSeq" id="WP_044194504.1">
    <property type="nucleotide sequence ID" value="NZ_JMCB01000014.1"/>
</dbReference>
<reference evidence="3 4" key="1">
    <citation type="submission" date="2014-04" db="EMBL/GenBank/DDBJ databases">
        <title>Genome assembly of Hyalangium minutum DSM 14724.</title>
        <authorList>
            <person name="Sharma G."/>
            <person name="Subramanian S."/>
        </authorList>
    </citation>
    <scope>NUCLEOTIDE SEQUENCE [LARGE SCALE GENOMIC DNA]</scope>
    <source>
        <strain evidence="3 4">DSM 14724</strain>
    </source>
</reference>
<keyword evidence="4" id="KW-1185">Reference proteome</keyword>
<comment type="caution">
    <text evidence="3">The sequence shown here is derived from an EMBL/GenBank/DDBJ whole genome shotgun (WGS) entry which is preliminary data.</text>
</comment>
<feature type="signal peptide" evidence="2">
    <location>
        <begin position="1"/>
        <end position="22"/>
    </location>
</feature>
<dbReference type="OrthoDB" id="5382929at2"/>
<evidence type="ECO:0000313" key="4">
    <source>
        <dbReference type="Proteomes" id="UP000028725"/>
    </source>
</evidence>
<dbReference type="InterPro" id="IPR011250">
    <property type="entry name" value="OMP/PagP_B-barrel"/>
</dbReference>
<evidence type="ECO:0000313" key="3">
    <source>
        <dbReference type="EMBL" id="KFE64390.1"/>
    </source>
</evidence>
<dbReference type="STRING" id="394096.DB31_2184"/>
<dbReference type="Gene3D" id="2.40.160.20">
    <property type="match status" value="1"/>
</dbReference>
<keyword evidence="2" id="KW-0732">Signal</keyword>
<sequence>MLARILSILLSLSVFLPSAAMADWNRNDGFRNKPKKASGYDDDYEKDSKKKSTSEEDATSSDAEEASESEGEDGAAGSGVAVGARLGFGLPFGKLGLGEDAGEVSPALSDLVSGGFPAQLDVGYFIDSRLYVGGFFQYGLMMFGQECPAPADCSASQLRFGLNAAYSFTPEGKLSPWMGLGIGYEMLNVNVSSKIEGITFKVGQSLRGFEFANLQGGVDFRIGKSLWVGPYANFTVGQYSHLSLDLGDLGGIGGEPGEEEGLSGEIPNKAFHFWLMGGVRVLFRI</sequence>
<protein>
    <recommendedName>
        <fullName evidence="5">Outer membrane protein beta-barrel domain-containing protein</fullName>
    </recommendedName>
</protein>
<proteinExistence type="predicted"/>
<evidence type="ECO:0000256" key="2">
    <source>
        <dbReference type="SAM" id="SignalP"/>
    </source>
</evidence>
<evidence type="ECO:0000256" key="1">
    <source>
        <dbReference type="SAM" id="MobiDB-lite"/>
    </source>
</evidence>
<feature type="compositionally biased region" description="Acidic residues" evidence="1">
    <location>
        <begin position="55"/>
        <end position="73"/>
    </location>
</feature>
<feature type="chain" id="PRO_5001799536" description="Outer membrane protein beta-barrel domain-containing protein" evidence="2">
    <location>
        <begin position="23"/>
        <end position="285"/>
    </location>
</feature>
<dbReference type="PATRIC" id="fig|394096.3.peg.6519"/>
<accession>A0A085W9M7</accession>
<dbReference type="Proteomes" id="UP000028725">
    <property type="component" value="Unassembled WGS sequence"/>
</dbReference>
<evidence type="ECO:0008006" key="5">
    <source>
        <dbReference type="Google" id="ProtNLM"/>
    </source>
</evidence>
<gene>
    <name evidence="3" type="ORF">DB31_2184</name>
</gene>
<dbReference type="SUPFAM" id="SSF56925">
    <property type="entry name" value="OMPA-like"/>
    <property type="match status" value="1"/>
</dbReference>